<dbReference type="InterPro" id="IPR050445">
    <property type="entry name" value="Bact_polysacc_biosynth/exp"/>
</dbReference>
<evidence type="ECO:0000313" key="3">
    <source>
        <dbReference type="EMBL" id="MDX7018924.1"/>
    </source>
</evidence>
<evidence type="ECO:0000259" key="2">
    <source>
        <dbReference type="Pfam" id="PF13807"/>
    </source>
</evidence>
<accession>A0AAW9EDZ9</accession>
<sequence>PQPVKPKKALVVVLGVLLGLFVSVGWILARSMLRMGIETPEQLEEHGINVYATVPLSEWLAKKMRLRKKDFMSSGLRHKTKHIP</sequence>
<dbReference type="PANTHER" id="PTHR32309">
    <property type="entry name" value="TYROSINE-PROTEIN KINASE"/>
    <property type="match status" value="1"/>
</dbReference>
<feature type="transmembrane region" description="Helical" evidence="1">
    <location>
        <begin position="12"/>
        <end position="29"/>
    </location>
</feature>
<feature type="domain" description="Tyrosine-protein kinase G-rich" evidence="2">
    <location>
        <begin position="2"/>
        <end position="32"/>
    </location>
</feature>
<dbReference type="GO" id="GO:0005886">
    <property type="term" value="C:plasma membrane"/>
    <property type="evidence" value="ECO:0007669"/>
    <property type="project" value="TreeGrafter"/>
</dbReference>
<evidence type="ECO:0000313" key="4">
    <source>
        <dbReference type="Proteomes" id="UP001279012"/>
    </source>
</evidence>
<comment type="caution">
    <text evidence="3">The sequence shown here is derived from an EMBL/GenBank/DDBJ whole genome shotgun (WGS) entry which is preliminary data.</text>
</comment>
<organism evidence="3 4">
    <name type="scientific">Klebsiella aerogenes</name>
    <name type="common">Enterobacter aerogenes</name>
    <dbReference type="NCBI Taxonomy" id="548"/>
    <lineage>
        <taxon>Bacteria</taxon>
        <taxon>Pseudomonadati</taxon>
        <taxon>Pseudomonadota</taxon>
        <taxon>Gammaproteobacteria</taxon>
        <taxon>Enterobacterales</taxon>
        <taxon>Enterobacteriaceae</taxon>
        <taxon>Klebsiella/Raoultella group</taxon>
        <taxon>Klebsiella</taxon>
    </lineage>
</organism>
<dbReference type="AlphaFoldDB" id="A0AAW9EDZ9"/>
<keyword evidence="1" id="KW-1133">Transmembrane helix</keyword>
<reference evidence="3" key="1">
    <citation type="submission" date="2023-11" db="EMBL/GenBank/DDBJ databases">
        <title>Detection of rare carbapenemases in Enterobacterales - comparison of two colorimetric and two CIM-based carbapenemase assays.</title>
        <authorList>
            <person name="Schaffarczyk L."/>
            <person name="Noster J."/>
            <person name="Stelzer Y."/>
            <person name="Sattler J."/>
            <person name="Gatermann S."/>
            <person name="Hamprecht A."/>
        </authorList>
    </citation>
    <scope>NUCLEOTIDE SEQUENCE</scope>
    <source>
        <strain evidence="3">CIM-Cont-037</strain>
    </source>
</reference>
<dbReference type="Pfam" id="PF13807">
    <property type="entry name" value="GNVR"/>
    <property type="match status" value="1"/>
</dbReference>
<name>A0AAW9EDZ9_KLEAE</name>
<protein>
    <submittedName>
        <fullName evidence="3">GNVR domain-containing protein</fullName>
    </submittedName>
</protein>
<keyword evidence="1" id="KW-0812">Transmembrane</keyword>
<dbReference type="InterPro" id="IPR032807">
    <property type="entry name" value="GNVR"/>
</dbReference>
<gene>
    <name evidence="3" type="ORF">SJ059_31345</name>
</gene>
<feature type="non-terminal residue" evidence="3">
    <location>
        <position position="84"/>
    </location>
</feature>
<proteinExistence type="predicted"/>
<dbReference type="GO" id="GO:0004713">
    <property type="term" value="F:protein tyrosine kinase activity"/>
    <property type="evidence" value="ECO:0007669"/>
    <property type="project" value="TreeGrafter"/>
</dbReference>
<dbReference type="EMBL" id="JAWZZT010001481">
    <property type="protein sequence ID" value="MDX7018924.1"/>
    <property type="molecule type" value="Genomic_DNA"/>
</dbReference>
<feature type="non-terminal residue" evidence="3">
    <location>
        <position position="1"/>
    </location>
</feature>
<keyword evidence="1" id="KW-0472">Membrane</keyword>
<evidence type="ECO:0000256" key="1">
    <source>
        <dbReference type="SAM" id="Phobius"/>
    </source>
</evidence>
<dbReference type="Proteomes" id="UP001279012">
    <property type="component" value="Unassembled WGS sequence"/>
</dbReference>
<dbReference type="PANTHER" id="PTHR32309:SF32">
    <property type="entry name" value="TYROSINE-PROTEIN KINASE ETK-RELATED"/>
    <property type="match status" value="1"/>
</dbReference>